<gene>
    <name evidence="2" type="ORF">QR680_015273</name>
</gene>
<dbReference type="InterPro" id="IPR019422">
    <property type="entry name" value="7TM_GPCR_serpentine_rcpt_Srh"/>
</dbReference>
<keyword evidence="1" id="KW-0812">Transmembrane</keyword>
<dbReference type="EMBL" id="JAUCMV010000004">
    <property type="protein sequence ID" value="KAK0400483.1"/>
    <property type="molecule type" value="Genomic_DNA"/>
</dbReference>
<proteinExistence type="predicted"/>
<reference evidence="2" key="1">
    <citation type="submission" date="2023-06" db="EMBL/GenBank/DDBJ databases">
        <title>Genomic analysis of the entomopathogenic nematode Steinernema hermaphroditum.</title>
        <authorList>
            <person name="Schwarz E.M."/>
            <person name="Heppert J.K."/>
            <person name="Baniya A."/>
            <person name="Schwartz H.T."/>
            <person name="Tan C.-H."/>
            <person name="Antoshechkin I."/>
            <person name="Sternberg P.W."/>
            <person name="Goodrich-Blair H."/>
            <person name="Dillman A.R."/>
        </authorList>
    </citation>
    <scope>NUCLEOTIDE SEQUENCE</scope>
    <source>
        <strain evidence="2">PS9179</strain>
        <tissue evidence="2">Whole animal</tissue>
    </source>
</reference>
<feature type="transmembrane region" description="Helical" evidence="1">
    <location>
        <begin position="226"/>
        <end position="254"/>
    </location>
</feature>
<dbReference type="Pfam" id="PF10318">
    <property type="entry name" value="7TM_GPCR_Srh"/>
    <property type="match status" value="1"/>
</dbReference>
<name>A0AA39H914_9BILA</name>
<feature type="transmembrane region" description="Helical" evidence="1">
    <location>
        <begin position="260"/>
        <end position="285"/>
    </location>
</feature>
<sequence length="328" mass="36761">MSPDDFNKLLSYLLSGLATCFAVPFFYIVIYKSPPALHVYRNTILNLAFWYCSVVGVYTVLFQPVHTTLLNRSCARFIGLVSHFGAGLNVAVMFLTVISLENVVVAVFICFFYRYDQMKGINQDSFMDSYKGTLICVALHIAASMFASALTYAFLVFGEIIEDNGTILLCASVNDYHAVKIFSALVALLFISQSVVIVTLAVITIKRLSSQKTLMTKRTYRLQQLLTTNLVVLITLPLVFDVIPICILCFMIYIKADSLYFWVSFTGHAPFADLIFTFVATLLFVTPYREAVRKMLWKKEAVAIVHSIHSLAAPPQYSAIHRPDIATS</sequence>
<keyword evidence="1" id="KW-1133">Transmembrane helix</keyword>
<evidence type="ECO:0000313" key="3">
    <source>
        <dbReference type="Proteomes" id="UP001175271"/>
    </source>
</evidence>
<feature type="transmembrane region" description="Helical" evidence="1">
    <location>
        <begin position="134"/>
        <end position="161"/>
    </location>
</feature>
<dbReference type="InterPro" id="IPR053220">
    <property type="entry name" value="Nematode_rcpt-like_serp_H"/>
</dbReference>
<feature type="transmembrane region" description="Helical" evidence="1">
    <location>
        <begin position="90"/>
        <end position="113"/>
    </location>
</feature>
<organism evidence="2 3">
    <name type="scientific">Steinernema hermaphroditum</name>
    <dbReference type="NCBI Taxonomy" id="289476"/>
    <lineage>
        <taxon>Eukaryota</taxon>
        <taxon>Metazoa</taxon>
        <taxon>Ecdysozoa</taxon>
        <taxon>Nematoda</taxon>
        <taxon>Chromadorea</taxon>
        <taxon>Rhabditida</taxon>
        <taxon>Tylenchina</taxon>
        <taxon>Panagrolaimomorpha</taxon>
        <taxon>Strongyloidoidea</taxon>
        <taxon>Steinernematidae</taxon>
        <taxon>Steinernema</taxon>
    </lineage>
</organism>
<dbReference type="PANTHER" id="PTHR22941:SF26">
    <property type="entry name" value="SERPENTINE RECEPTOR, CLASS H"/>
    <property type="match status" value="1"/>
</dbReference>
<feature type="transmembrane region" description="Helical" evidence="1">
    <location>
        <begin position="43"/>
        <end position="62"/>
    </location>
</feature>
<dbReference type="PANTHER" id="PTHR22941">
    <property type="entry name" value="SERPENTINE RECEPTOR"/>
    <property type="match status" value="1"/>
</dbReference>
<comment type="caution">
    <text evidence="2">The sequence shown here is derived from an EMBL/GenBank/DDBJ whole genome shotgun (WGS) entry which is preliminary data.</text>
</comment>
<evidence type="ECO:0000256" key="1">
    <source>
        <dbReference type="SAM" id="Phobius"/>
    </source>
</evidence>
<keyword evidence="3" id="KW-1185">Reference proteome</keyword>
<dbReference type="Proteomes" id="UP001175271">
    <property type="component" value="Unassembled WGS sequence"/>
</dbReference>
<dbReference type="AlphaFoldDB" id="A0AA39H914"/>
<feature type="transmembrane region" description="Helical" evidence="1">
    <location>
        <begin position="12"/>
        <end position="31"/>
    </location>
</feature>
<keyword evidence="1" id="KW-0472">Membrane</keyword>
<protein>
    <submittedName>
        <fullName evidence="2">Uncharacterized protein</fullName>
    </submittedName>
</protein>
<feature type="transmembrane region" description="Helical" evidence="1">
    <location>
        <begin position="181"/>
        <end position="205"/>
    </location>
</feature>
<evidence type="ECO:0000313" key="2">
    <source>
        <dbReference type="EMBL" id="KAK0400483.1"/>
    </source>
</evidence>
<accession>A0AA39H914</accession>